<keyword evidence="2" id="KW-1185">Reference proteome</keyword>
<accession>A0A4Y7SV93</accession>
<proteinExistence type="predicted"/>
<name>A0A4Y7SV93_COPMI</name>
<comment type="caution">
    <text evidence="1">The sequence shown here is derived from an EMBL/GenBank/DDBJ whole genome shotgun (WGS) entry which is preliminary data.</text>
</comment>
<dbReference type="EMBL" id="QPFP01000059">
    <property type="protein sequence ID" value="TEB25169.1"/>
    <property type="molecule type" value="Genomic_DNA"/>
</dbReference>
<protein>
    <submittedName>
        <fullName evidence="1">Uncharacterized protein</fullName>
    </submittedName>
</protein>
<gene>
    <name evidence="1" type="ORF">FA13DRAFT_1189033</name>
</gene>
<dbReference type="Proteomes" id="UP000298030">
    <property type="component" value="Unassembled WGS sequence"/>
</dbReference>
<sequence>MEHTSFTPFAIEDPPRRSRFSETRSFPSSSFSFLAVILRWQIVPWHHQFVGQVPSLIPSHSQHPGLCDLPFIVSPRKKVGKWYSKVTCPLTLLVSESSVGRPWFLYGNGNFRFVCHSAHLYLPYPDDSQCYHRNPYPASGALYSLAVPDGLGDACTALLSDI</sequence>
<reference evidence="1 2" key="1">
    <citation type="journal article" date="2019" name="Nat. Ecol. Evol.">
        <title>Megaphylogeny resolves global patterns of mushroom evolution.</title>
        <authorList>
            <person name="Varga T."/>
            <person name="Krizsan K."/>
            <person name="Foldi C."/>
            <person name="Dima B."/>
            <person name="Sanchez-Garcia M."/>
            <person name="Sanchez-Ramirez S."/>
            <person name="Szollosi G.J."/>
            <person name="Szarkandi J.G."/>
            <person name="Papp V."/>
            <person name="Albert L."/>
            <person name="Andreopoulos W."/>
            <person name="Angelini C."/>
            <person name="Antonin V."/>
            <person name="Barry K.W."/>
            <person name="Bougher N.L."/>
            <person name="Buchanan P."/>
            <person name="Buyck B."/>
            <person name="Bense V."/>
            <person name="Catcheside P."/>
            <person name="Chovatia M."/>
            <person name="Cooper J."/>
            <person name="Damon W."/>
            <person name="Desjardin D."/>
            <person name="Finy P."/>
            <person name="Geml J."/>
            <person name="Haridas S."/>
            <person name="Hughes K."/>
            <person name="Justo A."/>
            <person name="Karasinski D."/>
            <person name="Kautmanova I."/>
            <person name="Kiss B."/>
            <person name="Kocsube S."/>
            <person name="Kotiranta H."/>
            <person name="LaButti K.M."/>
            <person name="Lechner B.E."/>
            <person name="Liimatainen K."/>
            <person name="Lipzen A."/>
            <person name="Lukacs Z."/>
            <person name="Mihaltcheva S."/>
            <person name="Morgado L.N."/>
            <person name="Niskanen T."/>
            <person name="Noordeloos M.E."/>
            <person name="Ohm R.A."/>
            <person name="Ortiz-Santana B."/>
            <person name="Ovrebo C."/>
            <person name="Racz N."/>
            <person name="Riley R."/>
            <person name="Savchenko A."/>
            <person name="Shiryaev A."/>
            <person name="Soop K."/>
            <person name="Spirin V."/>
            <person name="Szebenyi C."/>
            <person name="Tomsovsky M."/>
            <person name="Tulloss R.E."/>
            <person name="Uehling J."/>
            <person name="Grigoriev I.V."/>
            <person name="Vagvolgyi C."/>
            <person name="Papp T."/>
            <person name="Martin F.M."/>
            <person name="Miettinen O."/>
            <person name="Hibbett D.S."/>
            <person name="Nagy L.G."/>
        </authorList>
    </citation>
    <scope>NUCLEOTIDE SEQUENCE [LARGE SCALE GENOMIC DNA]</scope>
    <source>
        <strain evidence="1 2">FP101781</strain>
    </source>
</reference>
<organism evidence="1 2">
    <name type="scientific">Coprinellus micaceus</name>
    <name type="common">Glistening ink-cap mushroom</name>
    <name type="synonym">Coprinus micaceus</name>
    <dbReference type="NCBI Taxonomy" id="71717"/>
    <lineage>
        <taxon>Eukaryota</taxon>
        <taxon>Fungi</taxon>
        <taxon>Dikarya</taxon>
        <taxon>Basidiomycota</taxon>
        <taxon>Agaricomycotina</taxon>
        <taxon>Agaricomycetes</taxon>
        <taxon>Agaricomycetidae</taxon>
        <taxon>Agaricales</taxon>
        <taxon>Agaricineae</taxon>
        <taxon>Psathyrellaceae</taxon>
        <taxon>Coprinellus</taxon>
    </lineage>
</organism>
<evidence type="ECO:0000313" key="2">
    <source>
        <dbReference type="Proteomes" id="UP000298030"/>
    </source>
</evidence>
<dbReference type="AlphaFoldDB" id="A0A4Y7SV93"/>
<evidence type="ECO:0000313" key="1">
    <source>
        <dbReference type="EMBL" id="TEB25169.1"/>
    </source>
</evidence>